<gene>
    <name evidence="1" type="ORF">SKUN_001270</name>
</gene>
<dbReference type="OrthoDB" id="9760715at2"/>
<dbReference type="STRING" id="273035.SKUN_001270"/>
<dbReference type="AlphaFoldDB" id="A0A0K2JHS0"/>
<dbReference type="Proteomes" id="UP000062963">
    <property type="component" value="Chromosome"/>
</dbReference>
<dbReference type="RefSeq" id="WP_158500800.1">
    <property type="nucleotide sequence ID" value="NZ_CP010899.1"/>
</dbReference>
<name>A0A0K2JHS0_SPIKU</name>
<evidence type="ECO:0000313" key="1">
    <source>
        <dbReference type="EMBL" id="ALA98145.1"/>
    </source>
</evidence>
<dbReference type="PATRIC" id="fig|273035.7.peg.1558"/>
<sequence length="52" mass="6168">MPNSYTKQKITLLKIDEQKISSDEKELMLYCQVASKHSGDYYDVNVVFYFKQ</sequence>
<dbReference type="EMBL" id="CP010899">
    <property type="protein sequence ID" value="ALA98145.1"/>
    <property type="molecule type" value="Genomic_DNA"/>
</dbReference>
<reference evidence="1 2" key="1">
    <citation type="journal article" date="2015" name="Genome Announc.">
        <title>Complete Genome Sequence of Spiroplasma kunkelii Strain CR2-3x, Causal Agent of Corn Stunt Disease in Zea mays L.</title>
        <authorList>
            <person name="Davis R.E."/>
            <person name="Shao J."/>
            <person name="Dally E.L."/>
            <person name="Zhao Y."/>
            <person name="Gasparich G.E."/>
            <person name="Gaynor B.J."/>
            <person name="Athey J.C."/>
            <person name="Harrison N.A."/>
            <person name="Donofrio N."/>
        </authorList>
    </citation>
    <scope>NUCLEOTIDE SEQUENCE [LARGE SCALE GENOMIC DNA]</scope>
    <source>
        <strain evidence="1 2">CR2-3x</strain>
    </source>
</reference>
<evidence type="ECO:0000313" key="2">
    <source>
        <dbReference type="Proteomes" id="UP000062963"/>
    </source>
</evidence>
<protein>
    <submittedName>
        <fullName evidence="1">Uncharacterized protein</fullName>
    </submittedName>
</protein>
<keyword evidence="2" id="KW-1185">Reference proteome</keyword>
<accession>A0A0K2JHS0</accession>
<organism evidence="1 2">
    <name type="scientific">Spiroplasma kunkelii CR2-3x</name>
    <dbReference type="NCBI Taxonomy" id="273035"/>
    <lineage>
        <taxon>Bacteria</taxon>
        <taxon>Bacillati</taxon>
        <taxon>Mycoplasmatota</taxon>
        <taxon>Mollicutes</taxon>
        <taxon>Entomoplasmatales</taxon>
        <taxon>Spiroplasmataceae</taxon>
        <taxon>Spiroplasma</taxon>
    </lineage>
</organism>
<dbReference type="KEGG" id="skn:SKUN_001270"/>
<proteinExistence type="predicted"/>